<gene>
    <name evidence="1" type="ORF">HNR23_004476</name>
</gene>
<reference evidence="1 2" key="1">
    <citation type="submission" date="2020-08" db="EMBL/GenBank/DDBJ databases">
        <title>Sequencing the genomes of 1000 actinobacteria strains.</title>
        <authorList>
            <person name="Klenk H.-P."/>
        </authorList>
    </citation>
    <scope>NUCLEOTIDE SEQUENCE [LARGE SCALE GENOMIC DNA]</scope>
    <source>
        <strain evidence="1 2">DSM 46659</strain>
    </source>
</reference>
<evidence type="ECO:0000313" key="2">
    <source>
        <dbReference type="Proteomes" id="UP000546642"/>
    </source>
</evidence>
<organism evidence="1 2">
    <name type="scientific">Nocardiopsis mwathae</name>
    <dbReference type="NCBI Taxonomy" id="1472723"/>
    <lineage>
        <taxon>Bacteria</taxon>
        <taxon>Bacillati</taxon>
        <taxon>Actinomycetota</taxon>
        <taxon>Actinomycetes</taxon>
        <taxon>Streptosporangiales</taxon>
        <taxon>Nocardiopsidaceae</taxon>
        <taxon>Nocardiopsis</taxon>
    </lineage>
</organism>
<comment type="caution">
    <text evidence="1">The sequence shown here is derived from an EMBL/GenBank/DDBJ whole genome shotgun (WGS) entry which is preliminary data.</text>
</comment>
<evidence type="ECO:0000313" key="1">
    <source>
        <dbReference type="EMBL" id="MBB6174416.1"/>
    </source>
</evidence>
<accession>A0A7W9YNM6</accession>
<sequence>MVVDELLDAILNTKGVASGMGKPFTRKPVAFIRHAYHVRSHPRRLRAQGMLTVAETATELGVHVLVLTMDTLDTEKGAV</sequence>
<keyword evidence="2" id="KW-1185">Reference proteome</keyword>
<dbReference type="RefSeq" id="WP_394353800.1">
    <property type="nucleotide sequence ID" value="NZ_JACHDS010000001.1"/>
</dbReference>
<protein>
    <submittedName>
        <fullName evidence="1">Uncharacterized protein</fullName>
    </submittedName>
</protein>
<dbReference type="Proteomes" id="UP000546642">
    <property type="component" value="Unassembled WGS sequence"/>
</dbReference>
<proteinExistence type="predicted"/>
<dbReference type="AlphaFoldDB" id="A0A7W9YNM6"/>
<dbReference type="EMBL" id="JACHDS010000001">
    <property type="protein sequence ID" value="MBB6174416.1"/>
    <property type="molecule type" value="Genomic_DNA"/>
</dbReference>
<name>A0A7W9YNM6_9ACTN</name>